<dbReference type="OMA" id="WETILTF"/>
<name>A0A6A5BST5_NAEFO</name>
<dbReference type="PANTHER" id="PTHR31497:SF0">
    <property type="entry name" value="AUTOCRINE PROLIFERATION REPRESSOR PROTEIN A"/>
    <property type="match status" value="1"/>
</dbReference>
<comment type="caution">
    <text evidence="2">The sequence shown here is derived from an EMBL/GenBank/DDBJ whole genome shotgun (WGS) entry which is preliminary data.</text>
</comment>
<dbReference type="EMBL" id="VFQX01000034">
    <property type="protein sequence ID" value="KAF0977411.1"/>
    <property type="molecule type" value="Genomic_DNA"/>
</dbReference>
<dbReference type="VEuPathDB" id="AmoebaDB:NfTy_071610"/>
<keyword evidence="3" id="KW-1185">Reference proteome</keyword>
<proteinExistence type="predicted"/>
<evidence type="ECO:0000313" key="3">
    <source>
        <dbReference type="Proteomes" id="UP000444721"/>
    </source>
</evidence>
<dbReference type="AlphaFoldDB" id="A0A6A5BST5"/>
<gene>
    <name evidence="2" type="ORF">FDP41_003403</name>
</gene>
<protein>
    <recommendedName>
        <fullName evidence="4">PhoPQ-activated pathogenicity-related protein</fullName>
    </recommendedName>
</protein>
<dbReference type="RefSeq" id="XP_044562124.1">
    <property type="nucleotide sequence ID" value="XM_044706704.1"/>
</dbReference>
<dbReference type="OrthoDB" id="2020799at2759"/>
<dbReference type="InterPro" id="IPR029058">
    <property type="entry name" value="AB_hydrolase_fold"/>
</dbReference>
<evidence type="ECO:0000313" key="2">
    <source>
        <dbReference type="EMBL" id="KAF0977411.1"/>
    </source>
</evidence>
<feature type="signal peptide" evidence="1">
    <location>
        <begin position="1"/>
        <end position="28"/>
    </location>
</feature>
<dbReference type="SUPFAM" id="SSF53474">
    <property type="entry name" value="alpha/beta-Hydrolases"/>
    <property type="match status" value="1"/>
</dbReference>
<dbReference type="Pfam" id="PF10142">
    <property type="entry name" value="PhoPQ_related"/>
    <property type="match status" value="1"/>
</dbReference>
<dbReference type="PANTHER" id="PTHR31497">
    <property type="entry name" value="AUTOCRINE PROLIFERATION REPRESSOR PROTEIN A"/>
    <property type="match status" value="1"/>
</dbReference>
<dbReference type="VEuPathDB" id="AmoebaDB:FDP41_003403"/>
<sequence length="514" mass="58019">MKKPLTCFLSFMMMMMILIVVLLDVLSAGKPSVLAAESSSSFFKNHQYTDAATPLDTYMALPDPYYSYTLASHIDNAAADVYILNMTSLGYLTPAQSNRPIWTHTLTLVVPKNLNTQIRRASLLVNGGDNLQPNIPSADLNDLILISSVTRTIMADLMQVPNQPIVFANDPLHMKRSEDDITAFTWRYFMNNTKQDADAYKWIIQLPMAKSAKYALDTMQSFTNDLFKVKQGENYIQDFIVMGGSKRGWTTCKLASTDKRVKVMIPIVIQILNMKVVLEHIYNSLCSFPIAMEAYLQQGIMTRLETPEFAQLASIIDPFVYRDRWANIDKFVVNGLGDIFFWPDIALYSYPYLPGGDENKRIRYVPNVGHSMAGSDIWETILTFIYANLYNLKLPVYTFDHIYNNNGAIVTVRILNQVMPVRVTLWQSTNPKARDFRITETGKSFTPSPVQSVTPDDPYTFMVFVPNPPQGWTAFSVEMEFGMIAGSIPLPPIKFTSAGYITPTTLPCKYPGSQ</sequence>
<dbReference type="PIRSF" id="PIRSF014728">
    <property type="entry name" value="PqaA"/>
    <property type="match status" value="1"/>
</dbReference>
<reference evidence="2 3" key="1">
    <citation type="journal article" date="2019" name="Sci. Rep.">
        <title>Nanopore sequencing improves the draft genome of the human pathogenic amoeba Naegleria fowleri.</title>
        <authorList>
            <person name="Liechti N."/>
            <person name="Schurch N."/>
            <person name="Bruggmann R."/>
            <person name="Wittwer M."/>
        </authorList>
    </citation>
    <scope>NUCLEOTIDE SEQUENCE [LARGE SCALE GENOMIC DNA]</scope>
    <source>
        <strain evidence="2 3">ATCC 30894</strain>
    </source>
</reference>
<keyword evidence="1" id="KW-0732">Signal</keyword>
<dbReference type="VEuPathDB" id="AmoebaDB:NF0062670"/>
<dbReference type="Proteomes" id="UP000444721">
    <property type="component" value="Unassembled WGS sequence"/>
</dbReference>
<dbReference type="InterPro" id="IPR009199">
    <property type="entry name" value="PhoPQ-act_pathogen-rel_PqaA"/>
</dbReference>
<evidence type="ECO:0000256" key="1">
    <source>
        <dbReference type="SAM" id="SignalP"/>
    </source>
</evidence>
<evidence type="ECO:0008006" key="4">
    <source>
        <dbReference type="Google" id="ProtNLM"/>
    </source>
</evidence>
<dbReference type="GeneID" id="68110621"/>
<accession>A0A6A5BST5</accession>
<organism evidence="2 3">
    <name type="scientific">Naegleria fowleri</name>
    <name type="common">Brain eating amoeba</name>
    <dbReference type="NCBI Taxonomy" id="5763"/>
    <lineage>
        <taxon>Eukaryota</taxon>
        <taxon>Discoba</taxon>
        <taxon>Heterolobosea</taxon>
        <taxon>Tetramitia</taxon>
        <taxon>Eutetramitia</taxon>
        <taxon>Vahlkampfiidae</taxon>
        <taxon>Naegleria</taxon>
    </lineage>
</organism>
<feature type="chain" id="PRO_5025360995" description="PhoPQ-activated pathogenicity-related protein" evidence="1">
    <location>
        <begin position="29"/>
        <end position="514"/>
    </location>
</feature>
<dbReference type="Gene3D" id="3.40.50.1820">
    <property type="entry name" value="alpha/beta hydrolase"/>
    <property type="match status" value="1"/>
</dbReference>